<dbReference type="PANTHER" id="PTHR46449:SF5">
    <property type="entry name" value="FAMILY WITH SEQUENCE SIMILARITY 47 MEMBER E"/>
    <property type="match status" value="1"/>
</dbReference>
<dbReference type="AlphaFoldDB" id="A0AAD9V732"/>
<protein>
    <submittedName>
        <fullName evidence="3">Protein FAM47E</fullName>
    </submittedName>
</protein>
<feature type="compositionally biased region" description="Basic and acidic residues" evidence="2">
    <location>
        <begin position="354"/>
        <end position="380"/>
    </location>
</feature>
<feature type="compositionally biased region" description="Low complexity" evidence="2">
    <location>
        <begin position="434"/>
        <end position="450"/>
    </location>
</feature>
<evidence type="ECO:0000313" key="3">
    <source>
        <dbReference type="EMBL" id="KAK2563432.1"/>
    </source>
</evidence>
<accession>A0AAD9V732</accession>
<feature type="compositionally biased region" description="Basic and acidic residues" evidence="2">
    <location>
        <begin position="220"/>
        <end position="239"/>
    </location>
</feature>
<dbReference type="Proteomes" id="UP001249851">
    <property type="component" value="Unassembled WGS sequence"/>
</dbReference>
<dbReference type="PANTHER" id="PTHR46449">
    <property type="entry name" value="ZGC:158260"/>
    <property type="match status" value="1"/>
</dbReference>
<keyword evidence="4" id="KW-1185">Reference proteome</keyword>
<organism evidence="3 4">
    <name type="scientific">Acropora cervicornis</name>
    <name type="common">Staghorn coral</name>
    <dbReference type="NCBI Taxonomy" id="6130"/>
    <lineage>
        <taxon>Eukaryota</taxon>
        <taxon>Metazoa</taxon>
        <taxon>Cnidaria</taxon>
        <taxon>Anthozoa</taxon>
        <taxon>Hexacorallia</taxon>
        <taxon>Scleractinia</taxon>
        <taxon>Astrocoeniina</taxon>
        <taxon>Acroporidae</taxon>
        <taxon>Acropora</taxon>
    </lineage>
</organism>
<evidence type="ECO:0000313" key="4">
    <source>
        <dbReference type="Proteomes" id="UP001249851"/>
    </source>
</evidence>
<feature type="compositionally biased region" description="Basic and acidic residues" evidence="2">
    <location>
        <begin position="413"/>
        <end position="429"/>
    </location>
</feature>
<reference evidence="3" key="1">
    <citation type="journal article" date="2023" name="G3 (Bethesda)">
        <title>Whole genome assembly and annotation of the endangered Caribbean coral Acropora cervicornis.</title>
        <authorList>
            <person name="Selwyn J.D."/>
            <person name="Vollmer S.V."/>
        </authorList>
    </citation>
    <scope>NUCLEOTIDE SEQUENCE</scope>
    <source>
        <strain evidence="3">K2</strain>
    </source>
</reference>
<feature type="compositionally biased region" description="Polar residues" evidence="2">
    <location>
        <begin position="195"/>
        <end position="215"/>
    </location>
</feature>
<feature type="region of interest" description="Disordered" evidence="2">
    <location>
        <begin position="302"/>
        <end position="329"/>
    </location>
</feature>
<name>A0AAD9V732_ACRCE</name>
<comment type="similarity">
    <text evidence="1">Belongs to the FAM47 family.</text>
</comment>
<dbReference type="GO" id="GO:0045815">
    <property type="term" value="P:transcription initiation-coupled chromatin remodeling"/>
    <property type="evidence" value="ECO:0007669"/>
    <property type="project" value="TreeGrafter"/>
</dbReference>
<gene>
    <name evidence="3" type="ORF">P5673_013134</name>
</gene>
<proteinExistence type="inferred from homology"/>
<feature type="compositionally biased region" description="Basic and acidic residues" evidence="2">
    <location>
        <begin position="175"/>
        <end position="184"/>
    </location>
</feature>
<feature type="region of interest" description="Disordered" evidence="2">
    <location>
        <begin position="175"/>
        <end position="245"/>
    </location>
</feature>
<dbReference type="EMBL" id="JARQWQ010000025">
    <property type="protein sequence ID" value="KAK2563432.1"/>
    <property type="molecule type" value="Genomic_DNA"/>
</dbReference>
<feature type="region of interest" description="Disordered" evidence="2">
    <location>
        <begin position="353"/>
        <end position="382"/>
    </location>
</feature>
<feature type="region of interest" description="Disordered" evidence="2">
    <location>
        <begin position="411"/>
        <end position="450"/>
    </location>
</feature>
<dbReference type="GO" id="GO:0000785">
    <property type="term" value="C:chromatin"/>
    <property type="evidence" value="ECO:0007669"/>
    <property type="project" value="TreeGrafter"/>
</dbReference>
<comment type="caution">
    <text evidence="3">The sequence shown here is derived from an EMBL/GenBank/DDBJ whole genome shotgun (WGS) entry which is preliminary data.</text>
</comment>
<sequence>MAHKYDLLLVQTKKDEKKRSQPWYKERLETKYIKPRKQRGNSQTLVGSSWTFLEKGTDDFRDGLPPEVYYNYVKKPHSELGPTIIRSDEIMNASNKMTGRFTKNEACFSKSVPLQQQRRVRVDDIEFNLTQHPLALFPHLEESLLPDVFEDVVEILDPEMNIDSETGEDIIPVEAERDSNDDKQSVFGQDESVKSSESGKMSTSELESEKQTNLTYKWLPKQEDVQKEENRKASRRKAESPTSDARIQEVTKEFCDWVAGLGGESNNIEESTVMSLFASGYETKPALSVPIHVVELTNVPPELRMNTGSPVPKPSDTRQVPGDEKDKAKGKYVPSWVKVKYGAWYLNPRTWKARPKDEPLQDPKDQQDKILSESKKKSQKLDTVLSTMHGAKAFKEFIDKKNSRIPEFLEAVSDEHENSKTEVEEPQERKKSRSVSTQQSHLSSSQNYVF</sequence>
<reference evidence="3" key="2">
    <citation type="journal article" date="2023" name="Science">
        <title>Genomic signatures of disease resistance in endangered staghorn corals.</title>
        <authorList>
            <person name="Vollmer S.V."/>
            <person name="Selwyn J.D."/>
            <person name="Despard B.A."/>
            <person name="Roesel C.L."/>
        </authorList>
    </citation>
    <scope>NUCLEOTIDE SEQUENCE</scope>
    <source>
        <strain evidence="3">K2</strain>
    </source>
</reference>
<dbReference type="InterPro" id="IPR032743">
    <property type="entry name" value="FAM47"/>
</dbReference>
<dbReference type="Pfam" id="PF14642">
    <property type="entry name" value="FAM47"/>
    <property type="match status" value="1"/>
</dbReference>
<evidence type="ECO:0000256" key="2">
    <source>
        <dbReference type="SAM" id="MobiDB-lite"/>
    </source>
</evidence>
<evidence type="ECO:0000256" key="1">
    <source>
        <dbReference type="ARBA" id="ARBA00005277"/>
    </source>
</evidence>